<dbReference type="AlphaFoldDB" id="A0A419SSE8"/>
<accession>A0A419SSE8</accession>
<dbReference type="InterPro" id="IPR011109">
    <property type="entry name" value="DNA_bind_recombinase_dom"/>
</dbReference>
<sequence>METKKENKQYKAAIYIRLSKDDGDKPESNSVTNQRDLIRSYLKSKPEIEVCSERVDDGYSGVSFERPAIKELLADIKAGIIDCVVVKDLSRFGRNYIETGRYIEQVFPFLGVRFIAINDGVDSGTIKSQSDGIVIPFKNLINDAYSRDISMKVRSQIKVRHTRGEYIGAFPVYGYIRSKEDKHKLEIDEFAAMTVRDIFKWKTEGYSNQRIAQHLNAAGILSPLEYKRMLGWAFSTSFKLKPMAKWSAQSVGRILENEIYTGTMVQGKESAPNYKVKKKFKKPRSEWAIVENTHEPIITKEDFFLVSRILSADTRTAPMQQELYPFSGILKCSECHKSMIRRPVNSNGKTYIYYTCRTNKEDKEKCKNSNRISEHQLLAGVKEVMKLHIGVISKSDDMINYIETLPMEHMQVKKHRQRIQKKREEYEYYQNLSMGLYEDYKKEILNRENYLTIKSVYENFIAEISDAIDVLERDISEILQKKDMTNQWIEDYRKNQNITNLNRSILLSLVREIVVYDKNHIQMHFNYFDETIKLKDNNDNGQTK</sequence>
<dbReference type="InterPro" id="IPR025827">
    <property type="entry name" value="Zn_ribbon_recom_dom"/>
</dbReference>
<organism evidence="3 4">
    <name type="scientific">Lacrimispora algidixylanolytica</name>
    <dbReference type="NCBI Taxonomy" id="94868"/>
    <lineage>
        <taxon>Bacteria</taxon>
        <taxon>Bacillati</taxon>
        <taxon>Bacillota</taxon>
        <taxon>Clostridia</taxon>
        <taxon>Lachnospirales</taxon>
        <taxon>Lachnospiraceae</taxon>
        <taxon>Lacrimispora</taxon>
    </lineage>
</organism>
<comment type="caution">
    <text evidence="3">The sequence shown here is derived from an EMBL/GenBank/DDBJ whole genome shotgun (WGS) entry which is preliminary data.</text>
</comment>
<dbReference type="InterPro" id="IPR050639">
    <property type="entry name" value="SSR_resolvase"/>
</dbReference>
<gene>
    <name evidence="3" type="ORF">BET01_11580</name>
</gene>
<dbReference type="PROSITE" id="PS51737">
    <property type="entry name" value="RECOMBINASE_DNA_BIND"/>
    <property type="match status" value="1"/>
</dbReference>
<dbReference type="Proteomes" id="UP000284277">
    <property type="component" value="Unassembled WGS sequence"/>
</dbReference>
<dbReference type="InterPro" id="IPR038109">
    <property type="entry name" value="DNA_bind_recomb_sf"/>
</dbReference>
<protein>
    <recommendedName>
        <fullName evidence="5">Recombinase</fullName>
    </recommendedName>
</protein>
<evidence type="ECO:0000313" key="4">
    <source>
        <dbReference type="Proteomes" id="UP000284277"/>
    </source>
</evidence>
<dbReference type="SMART" id="SM00857">
    <property type="entry name" value="Resolvase"/>
    <property type="match status" value="1"/>
</dbReference>
<dbReference type="Gene3D" id="3.40.50.1390">
    <property type="entry name" value="Resolvase, N-terminal catalytic domain"/>
    <property type="match status" value="1"/>
</dbReference>
<dbReference type="Gene3D" id="3.90.1750.20">
    <property type="entry name" value="Putative Large Serine Recombinase, Chain B, Domain 2"/>
    <property type="match status" value="1"/>
</dbReference>
<dbReference type="InterPro" id="IPR006119">
    <property type="entry name" value="Resolv_N"/>
</dbReference>
<evidence type="ECO:0000259" key="1">
    <source>
        <dbReference type="PROSITE" id="PS51736"/>
    </source>
</evidence>
<dbReference type="PANTHER" id="PTHR30461">
    <property type="entry name" value="DNA-INVERTASE FROM LAMBDOID PROPHAGE"/>
    <property type="match status" value="1"/>
</dbReference>
<evidence type="ECO:0000313" key="3">
    <source>
        <dbReference type="EMBL" id="RKD28171.1"/>
    </source>
</evidence>
<dbReference type="PANTHER" id="PTHR30461:SF23">
    <property type="entry name" value="DNA RECOMBINASE-RELATED"/>
    <property type="match status" value="1"/>
</dbReference>
<feature type="domain" description="Resolvase/invertase-type recombinase catalytic" evidence="1">
    <location>
        <begin position="11"/>
        <end position="164"/>
    </location>
</feature>
<dbReference type="EMBL" id="MCIA01000035">
    <property type="protein sequence ID" value="RKD28171.1"/>
    <property type="molecule type" value="Genomic_DNA"/>
</dbReference>
<proteinExistence type="predicted"/>
<evidence type="ECO:0008006" key="5">
    <source>
        <dbReference type="Google" id="ProtNLM"/>
    </source>
</evidence>
<dbReference type="PROSITE" id="PS51736">
    <property type="entry name" value="RECOMBINASES_3"/>
    <property type="match status" value="1"/>
</dbReference>
<dbReference type="SUPFAM" id="SSF53041">
    <property type="entry name" value="Resolvase-like"/>
    <property type="match status" value="1"/>
</dbReference>
<evidence type="ECO:0000259" key="2">
    <source>
        <dbReference type="PROSITE" id="PS51737"/>
    </source>
</evidence>
<keyword evidence="4" id="KW-1185">Reference proteome</keyword>
<dbReference type="InterPro" id="IPR036162">
    <property type="entry name" value="Resolvase-like_N_sf"/>
</dbReference>
<feature type="domain" description="Recombinase" evidence="2">
    <location>
        <begin position="172"/>
        <end position="316"/>
    </location>
</feature>
<dbReference type="Pfam" id="PF13408">
    <property type="entry name" value="Zn_ribbon_recom"/>
    <property type="match status" value="1"/>
</dbReference>
<reference evidence="3 4" key="1">
    <citation type="submission" date="2016-08" db="EMBL/GenBank/DDBJ databases">
        <title>A new outlook on sporulation: Clostridium algidixylanolyticum.</title>
        <authorList>
            <person name="Poppleton D.I."/>
            <person name="Gribaldo S."/>
        </authorList>
    </citation>
    <scope>NUCLEOTIDE SEQUENCE [LARGE SCALE GENOMIC DNA]</scope>
    <source>
        <strain evidence="3 4">SPL73</strain>
    </source>
</reference>
<name>A0A419SSE8_9FIRM</name>
<dbReference type="Pfam" id="PF00239">
    <property type="entry name" value="Resolvase"/>
    <property type="match status" value="1"/>
</dbReference>
<dbReference type="GO" id="GO:0000150">
    <property type="term" value="F:DNA strand exchange activity"/>
    <property type="evidence" value="ECO:0007669"/>
    <property type="project" value="InterPro"/>
</dbReference>
<dbReference type="GO" id="GO:0003677">
    <property type="term" value="F:DNA binding"/>
    <property type="evidence" value="ECO:0007669"/>
    <property type="project" value="InterPro"/>
</dbReference>
<dbReference type="RefSeq" id="WP_120198802.1">
    <property type="nucleotide sequence ID" value="NZ_MCIA01000035.1"/>
</dbReference>
<dbReference type="OrthoDB" id="9784557at2"/>
<dbReference type="Pfam" id="PF07508">
    <property type="entry name" value="Recombinase"/>
    <property type="match status" value="1"/>
</dbReference>